<reference evidence="1" key="1">
    <citation type="submission" date="2023-03" db="EMBL/GenBank/DDBJ databases">
        <title>Massive genome expansion in bonnet fungi (Mycena s.s.) driven by repeated elements and novel gene families across ecological guilds.</title>
        <authorList>
            <consortium name="Lawrence Berkeley National Laboratory"/>
            <person name="Harder C.B."/>
            <person name="Miyauchi S."/>
            <person name="Viragh M."/>
            <person name="Kuo A."/>
            <person name="Thoen E."/>
            <person name="Andreopoulos B."/>
            <person name="Lu D."/>
            <person name="Skrede I."/>
            <person name="Drula E."/>
            <person name="Henrissat B."/>
            <person name="Morin E."/>
            <person name="Kohler A."/>
            <person name="Barry K."/>
            <person name="LaButti K."/>
            <person name="Morin E."/>
            <person name="Salamov A."/>
            <person name="Lipzen A."/>
            <person name="Mereny Z."/>
            <person name="Hegedus B."/>
            <person name="Baldrian P."/>
            <person name="Stursova M."/>
            <person name="Weitz H."/>
            <person name="Taylor A."/>
            <person name="Grigoriev I.V."/>
            <person name="Nagy L.G."/>
            <person name="Martin F."/>
            <person name="Kauserud H."/>
        </authorList>
    </citation>
    <scope>NUCLEOTIDE SEQUENCE</scope>
    <source>
        <strain evidence="1">CBHHK182m</strain>
    </source>
</reference>
<name>A0AAD7N8D8_9AGAR</name>
<keyword evidence="2" id="KW-1185">Reference proteome</keyword>
<proteinExistence type="predicted"/>
<dbReference type="InterPro" id="IPR032675">
    <property type="entry name" value="LRR_dom_sf"/>
</dbReference>
<evidence type="ECO:0000313" key="1">
    <source>
        <dbReference type="EMBL" id="KAJ7749625.1"/>
    </source>
</evidence>
<dbReference type="Proteomes" id="UP001215598">
    <property type="component" value="Unassembled WGS sequence"/>
</dbReference>
<evidence type="ECO:0000313" key="2">
    <source>
        <dbReference type="Proteomes" id="UP001215598"/>
    </source>
</evidence>
<organism evidence="1 2">
    <name type="scientific">Mycena metata</name>
    <dbReference type="NCBI Taxonomy" id="1033252"/>
    <lineage>
        <taxon>Eukaryota</taxon>
        <taxon>Fungi</taxon>
        <taxon>Dikarya</taxon>
        <taxon>Basidiomycota</taxon>
        <taxon>Agaricomycotina</taxon>
        <taxon>Agaricomycetes</taxon>
        <taxon>Agaricomycetidae</taxon>
        <taxon>Agaricales</taxon>
        <taxon>Marasmiineae</taxon>
        <taxon>Mycenaceae</taxon>
        <taxon>Mycena</taxon>
    </lineage>
</organism>
<sequence length="289" mass="33217">MERLEFWTSTEIAPFVRICDVRPYPPSHPSHPDCCRTDEPYILLFSFFERVVRFTNLRLLSFIGVHFTQTFLTNLCRLPELTTLSVTNYAAALGHDIDFSQVKFQNLLELSLHDRIPGEGTDHSHWLRLLRPEFLTRLSIRLHSSHISEIDRRPSFPHVTKLTLTLATSSQTPDIRRFLSKFPALRILEIRDRKGEREPADSVEPTTVFFSPAHGIHWARVDTEHIPSSTHPHSSYHRALPGNTCSLHDAQDNRSAKSYHLLAGPGAHTLEHAARCHMRGFPRSHKTTR</sequence>
<dbReference type="EMBL" id="JARKIB010000068">
    <property type="protein sequence ID" value="KAJ7749625.1"/>
    <property type="molecule type" value="Genomic_DNA"/>
</dbReference>
<evidence type="ECO:0008006" key="3">
    <source>
        <dbReference type="Google" id="ProtNLM"/>
    </source>
</evidence>
<dbReference type="AlphaFoldDB" id="A0AAD7N8D8"/>
<comment type="caution">
    <text evidence="1">The sequence shown here is derived from an EMBL/GenBank/DDBJ whole genome shotgun (WGS) entry which is preliminary data.</text>
</comment>
<dbReference type="Gene3D" id="3.80.10.10">
    <property type="entry name" value="Ribonuclease Inhibitor"/>
    <property type="match status" value="1"/>
</dbReference>
<protein>
    <recommendedName>
        <fullName evidence="3">F-box domain-containing protein</fullName>
    </recommendedName>
</protein>
<dbReference type="SUPFAM" id="SSF52058">
    <property type="entry name" value="L domain-like"/>
    <property type="match status" value="1"/>
</dbReference>
<gene>
    <name evidence="1" type="ORF">B0H16DRAFT_868341</name>
</gene>
<accession>A0AAD7N8D8</accession>